<dbReference type="OrthoDB" id="3778650at2759"/>
<feature type="compositionally biased region" description="Low complexity" evidence="1">
    <location>
        <begin position="257"/>
        <end position="276"/>
    </location>
</feature>
<reference evidence="2" key="1">
    <citation type="journal article" date="2020" name="Stud. Mycol.">
        <title>101 Dothideomycetes genomes: a test case for predicting lifestyles and emergence of pathogens.</title>
        <authorList>
            <person name="Haridas S."/>
            <person name="Albert R."/>
            <person name="Binder M."/>
            <person name="Bloem J."/>
            <person name="Labutti K."/>
            <person name="Salamov A."/>
            <person name="Andreopoulos B."/>
            <person name="Baker S."/>
            <person name="Barry K."/>
            <person name="Bills G."/>
            <person name="Bluhm B."/>
            <person name="Cannon C."/>
            <person name="Castanera R."/>
            <person name="Culley D."/>
            <person name="Daum C."/>
            <person name="Ezra D."/>
            <person name="Gonzalez J."/>
            <person name="Henrissat B."/>
            <person name="Kuo A."/>
            <person name="Liang C."/>
            <person name="Lipzen A."/>
            <person name="Lutzoni F."/>
            <person name="Magnuson J."/>
            <person name="Mondo S."/>
            <person name="Nolan M."/>
            <person name="Ohm R."/>
            <person name="Pangilinan J."/>
            <person name="Park H.-J."/>
            <person name="Ramirez L."/>
            <person name="Alfaro M."/>
            <person name="Sun H."/>
            <person name="Tritt A."/>
            <person name="Yoshinaga Y."/>
            <person name="Zwiers L.-H."/>
            <person name="Turgeon B."/>
            <person name="Goodwin S."/>
            <person name="Spatafora J."/>
            <person name="Crous P."/>
            <person name="Grigoriev I."/>
        </authorList>
    </citation>
    <scope>NUCLEOTIDE SEQUENCE</scope>
    <source>
        <strain evidence="2">CBS 473.64</strain>
    </source>
</reference>
<evidence type="ECO:0000313" key="3">
    <source>
        <dbReference type="Proteomes" id="UP000799753"/>
    </source>
</evidence>
<dbReference type="Proteomes" id="UP000799753">
    <property type="component" value="Unassembled WGS sequence"/>
</dbReference>
<dbReference type="EMBL" id="MU006776">
    <property type="protein sequence ID" value="KAF2646233.1"/>
    <property type="molecule type" value="Genomic_DNA"/>
</dbReference>
<evidence type="ECO:0000313" key="2">
    <source>
        <dbReference type="EMBL" id="KAF2646233.1"/>
    </source>
</evidence>
<feature type="compositionally biased region" description="Polar residues" evidence="1">
    <location>
        <begin position="1"/>
        <end position="15"/>
    </location>
</feature>
<feature type="region of interest" description="Disordered" evidence="1">
    <location>
        <begin position="386"/>
        <end position="411"/>
    </location>
</feature>
<feature type="compositionally biased region" description="Polar residues" evidence="1">
    <location>
        <begin position="234"/>
        <end position="251"/>
    </location>
</feature>
<dbReference type="AlphaFoldDB" id="A0A6A6SHR3"/>
<keyword evidence="3" id="KW-1185">Reference proteome</keyword>
<organism evidence="2 3">
    <name type="scientific">Massarina eburnea CBS 473.64</name>
    <dbReference type="NCBI Taxonomy" id="1395130"/>
    <lineage>
        <taxon>Eukaryota</taxon>
        <taxon>Fungi</taxon>
        <taxon>Dikarya</taxon>
        <taxon>Ascomycota</taxon>
        <taxon>Pezizomycotina</taxon>
        <taxon>Dothideomycetes</taxon>
        <taxon>Pleosporomycetidae</taxon>
        <taxon>Pleosporales</taxon>
        <taxon>Massarineae</taxon>
        <taxon>Massarinaceae</taxon>
        <taxon>Massarina</taxon>
    </lineage>
</organism>
<feature type="region of interest" description="Disordered" evidence="1">
    <location>
        <begin position="183"/>
        <end position="279"/>
    </location>
</feature>
<sequence length="411" mass="45596">MNIDTSGMHGSSTRITGPFHSASPHESNFLRYTERLPVCGGIDLRWHDEHPLEGFHVWLCEGVRALESHRRIALTFALGQKGWPTHLRSMETAERMIIPGSPWTDDDDRALAVLMHFGLAAHIIAAIFFEGRMADECVERMAYVRFTKARYLDMDSVKKEYEEVMALPAPVLSPAYSPVVHTPMMMKNEGSPSGSDTGPSPKGSKLTHQTSPQTPGFNSPSTPISIPAIYIPKTPQTPNFAPSTSQKGNKSTPRKAPYTPNSTSNSTATPNSTPNSKEAQNLEAAIQTVRNNAIESCKRYLTEEQQLELEEALRLTSDWPHCFASINAYNAAHQHSGSLWTEQDTKALMKIRSISNKLPYPVIAENFFPARSANAIRHRHTQVEKIESGKLVEKKGDRKGRVKKGEPVGDV</sequence>
<gene>
    <name evidence="2" type="ORF">P280DRAFT_512423</name>
</gene>
<feature type="compositionally biased region" description="Polar residues" evidence="1">
    <location>
        <begin position="206"/>
        <end position="224"/>
    </location>
</feature>
<feature type="compositionally biased region" description="Basic and acidic residues" evidence="1">
    <location>
        <begin position="386"/>
        <end position="396"/>
    </location>
</feature>
<feature type="region of interest" description="Disordered" evidence="1">
    <location>
        <begin position="1"/>
        <end position="23"/>
    </location>
</feature>
<accession>A0A6A6SHR3</accession>
<proteinExistence type="predicted"/>
<feature type="compositionally biased region" description="Low complexity" evidence="1">
    <location>
        <begin position="190"/>
        <end position="204"/>
    </location>
</feature>
<name>A0A6A6SHR3_9PLEO</name>
<evidence type="ECO:0000256" key="1">
    <source>
        <dbReference type="SAM" id="MobiDB-lite"/>
    </source>
</evidence>
<protein>
    <submittedName>
        <fullName evidence="2">Uncharacterized protein</fullName>
    </submittedName>
</protein>